<accession>A0A9P0P4X3</accession>
<proteinExistence type="predicted"/>
<dbReference type="AlphaFoldDB" id="A0A9P0P4X3"/>
<dbReference type="EMBL" id="CAKOFQ010006758">
    <property type="protein sequence ID" value="CAH1968911.1"/>
    <property type="molecule type" value="Genomic_DNA"/>
</dbReference>
<name>A0A9P0P4X3_ACAOB</name>
<gene>
    <name evidence="1" type="ORF">ACAOBT_LOCUS8132</name>
</gene>
<reference evidence="1" key="1">
    <citation type="submission" date="2022-03" db="EMBL/GenBank/DDBJ databases">
        <authorList>
            <person name="Sayadi A."/>
        </authorList>
    </citation>
    <scope>NUCLEOTIDE SEQUENCE</scope>
</reference>
<evidence type="ECO:0000313" key="2">
    <source>
        <dbReference type="Proteomes" id="UP001152888"/>
    </source>
</evidence>
<protein>
    <submittedName>
        <fullName evidence="1">Uncharacterized protein</fullName>
    </submittedName>
</protein>
<keyword evidence="2" id="KW-1185">Reference proteome</keyword>
<sequence>MSDFGQYPSSRKTQAIRQIWFSLYSTLPKSTRHFAISEISSGKGFDLPGSPYLKKRLRHCRVERFSRAIRF</sequence>
<organism evidence="1 2">
    <name type="scientific">Acanthoscelides obtectus</name>
    <name type="common">Bean weevil</name>
    <name type="synonym">Bruchus obtectus</name>
    <dbReference type="NCBI Taxonomy" id="200917"/>
    <lineage>
        <taxon>Eukaryota</taxon>
        <taxon>Metazoa</taxon>
        <taxon>Ecdysozoa</taxon>
        <taxon>Arthropoda</taxon>
        <taxon>Hexapoda</taxon>
        <taxon>Insecta</taxon>
        <taxon>Pterygota</taxon>
        <taxon>Neoptera</taxon>
        <taxon>Endopterygota</taxon>
        <taxon>Coleoptera</taxon>
        <taxon>Polyphaga</taxon>
        <taxon>Cucujiformia</taxon>
        <taxon>Chrysomeloidea</taxon>
        <taxon>Chrysomelidae</taxon>
        <taxon>Bruchinae</taxon>
        <taxon>Bruchini</taxon>
        <taxon>Acanthoscelides</taxon>
    </lineage>
</organism>
<dbReference type="Proteomes" id="UP001152888">
    <property type="component" value="Unassembled WGS sequence"/>
</dbReference>
<comment type="caution">
    <text evidence="1">The sequence shown here is derived from an EMBL/GenBank/DDBJ whole genome shotgun (WGS) entry which is preliminary data.</text>
</comment>
<evidence type="ECO:0000313" key="1">
    <source>
        <dbReference type="EMBL" id="CAH1968911.1"/>
    </source>
</evidence>